<name>A0ABD0NAM7_CIRMR</name>
<dbReference type="AlphaFoldDB" id="A0ABD0NAM7"/>
<reference evidence="2 3" key="1">
    <citation type="submission" date="2024-05" db="EMBL/GenBank/DDBJ databases">
        <title>Genome sequencing and assembly of Indian major carp, Cirrhinus mrigala (Hamilton, 1822).</title>
        <authorList>
            <person name="Mohindra V."/>
            <person name="Chowdhury L.M."/>
            <person name="Lal K."/>
            <person name="Jena J.K."/>
        </authorList>
    </citation>
    <scope>NUCLEOTIDE SEQUENCE [LARGE SCALE GENOMIC DNA]</scope>
    <source>
        <strain evidence="2">CM1030</strain>
        <tissue evidence="2">Blood</tissue>
    </source>
</reference>
<keyword evidence="3" id="KW-1185">Reference proteome</keyword>
<feature type="non-terminal residue" evidence="2">
    <location>
        <position position="1"/>
    </location>
</feature>
<proteinExistence type="predicted"/>
<accession>A0ABD0NAM7</accession>
<comment type="caution">
    <text evidence="2">The sequence shown here is derived from an EMBL/GenBank/DDBJ whole genome shotgun (WGS) entry which is preliminary data.</text>
</comment>
<evidence type="ECO:0000313" key="3">
    <source>
        <dbReference type="Proteomes" id="UP001529510"/>
    </source>
</evidence>
<feature type="non-terminal residue" evidence="2">
    <location>
        <position position="69"/>
    </location>
</feature>
<sequence>AQTNMGASLLSPHPSHPSHDMSSFEEPISPLSNSSFGAQRLQNEERFDHSRELPLLTQHFLASDPTKWN</sequence>
<feature type="compositionally biased region" description="Basic and acidic residues" evidence="1">
    <location>
        <begin position="42"/>
        <end position="52"/>
    </location>
</feature>
<feature type="compositionally biased region" description="Polar residues" evidence="1">
    <location>
        <begin position="30"/>
        <end position="41"/>
    </location>
</feature>
<dbReference type="Pfam" id="PF16616">
    <property type="entry name" value="PHC2_SAM_assoc"/>
    <property type="match status" value="1"/>
</dbReference>
<organism evidence="2 3">
    <name type="scientific">Cirrhinus mrigala</name>
    <name type="common">Mrigala</name>
    <dbReference type="NCBI Taxonomy" id="683832"/>
    <lineage>
        <taxon>Eukaryota</taxon>
        <taxon>Metazoa</taxon>
        <taxon>Chordata</taxon>
        <taxon>Craniata</taxon>
        <taxon>Vertebrata</taxon>
        <taxon>Euteleostomi</taxon>
        <taxon>Actinopterygii</taxon>
        <taxon>Neopterygii</taxon>
        <taxon>Teleostei</taxon>
        <taxon>Ostariophysi</taxon>
        <taxon>Cypriniformes</taxon>
        <taxon>Cyprinidae</taxon>
        <taxon>Labeoninae</taxon>
        <taxon>Labeonini</taxon>
        <taxon>Cirrhinus</taxon>
    </lineage>
</organism>
<dbReference type="EMBL" id="JAMKFB020000023">
    <property type="protein sequence ID" value="KAL0158307.1"/>
    <property type="molecule type" value="Genomic_DNA"/>
</dbReference>
<gene>
    <name evidence="2" type="ORF">M9458_046383</name>
</gene>
<evidence type="ECO:0000313" key="2">
    <source>
        <dbReference type="EMBL" id="KAL0158307.1"/>
    </source>
</evidence>
<feature type="region of interest" description="Disordered" evidence="1">
    <location>
        <begin position="1"/>
        <end position="69"/>
    </location>
</feature>
<protein>
    <submittedName>
        <fullName evidence="2">Uncharacterized protein</fullName>
    </submittedName>
</protein>
<evidence type="ECO:0000256" key="1">
    <source>
        <dbReference type="SAM" id="MobiDB-lite"/>
    </source>
</evidence>
<dbReference type="Proteomes" id="UP001529510">
    <property type="component" value="Unassembled WGS sequence"/>
</dbReference>